<name>A0ACB1B9A4_MELEN</name>
<accession>A0ACB1B9A4</accession>
<evidence type="ECO:0000313" key="1">
    <source>
        <dbReference type="EMBL" id="CAK5131167.1"/>
    </source>
</evidence>
<reference evidence="1" key="1">
    <citation type="submission" date="2023-11" db="EMBL/GenBank/DDBJ databases">
        <authorList>
            <person name="Poullet M."/>
        </authorList>
    </citation>
    <scope>NUCLEOTIDE SEQUENCE</scope>
    <source>
        <strain evidence="1">E1834</strain>
    </source>
</reference>
<gene>
    <name evidence="1" type="ORF">MENTE1834_LOCUS49681</name>
</gene>
<organism evidence="1 2">
    <name type="scientific">Meloidogyne enterolobii</name>
    <name type="common">Root-knot nematode worm</name>
    <name type="synonym">Meloidogyne mayaguensis</name>
    <dbReference type="NCBI Taxonomy" id="390850"/>
    <lineage>
        <taxon>Eukaryota</taxon>
        <taxon>Metazoa</taxon>
        <taxon>Ecdysozoa</taxon>
        <taxon>Nematoda</taxon>
        <taxon>Chromadorea</taxon>
        <taxon>Rhabditida</taxon>
        <taxon>Tylenchina</taxon>
        <taxon>Tylenchomorpha</taxon>
        <taxon>Tylenchoidea</taxon>
        <taxon>Meloidogynidae</taxon>
        <taxon>Meloidogyninae</taxon>
        <taxon>Meloidogyne</taxon>
    </lineage>
</organism>
<dbReference type="Proteomes" id="UP001497535">
    <property type="component" value="Unassembled WGS sequence"/>
</dbReference>
<proteinExistence type="predicted"/>
<evidence type="ECO:0000313" key="2">
    <source>
        <dbReference type="Proteomes" id="UP001497535"/>
    </source>
</evidence>
<dbReference type="EMBL" id="CAVMJV010000445">
    <property type="protein sequence ID" value="CAK5131167.1"/>
    <property type="molecule type" value="Genomic_DNA"/>
</dbReference>
<sequence length="385" mass="42625">MNIFSSPDPAVKKLLGWKLGDEEDRWALKAVDSLVKKMRKRKNHCYGTVEDLELKTSEDCLFPYDARSEQICINPYHYHRVDQPNTGKIELSNKMSLLSSTPQLPPPNSLSSLLGSKSAVCGCASSSSCSSSSSYSSSFSSSFSTGQPNSTLQNHQQGGHLQQIGHFHLSPSALSDDDDYLSQLVPTISSHSIIAKNTYARPQPVYWCSICYYELNTRVGEPFKVSVNTVVIDGFTDPSSICLGLLSNVNRNFTIENTRRHIGMGIRLSCTDNGVLLFNQSDSAVFVQSRNANFKYGLQATAVCRVPPGGASMAKSDGYQHVYELQKMCFVRLSFVKGWGADYHRQDVTSTPCWLELQLHQPMAWVDMALSDLEPPDHRGITSVS</sequence>
<keyword evidence="2" id="KW-1185">Reference proteome</keyword>
<protein>
    <submittedName>
        <fullName evidence="1">Uncharacterized protein</fullName>
    </submittedName>
</protein>
<comment type="caution">
    <text evidence="1">The sequence shown here is derived from an EMBL/GenBank/DDBJ whole genome shotgun (WGS) entry which is preliminary data.</text>
</comment>